<reference evidence="3" key="1">
    <citation type="submission" date="2022-11" db="UniProtKB">
        <authorList>
            <consortium name="WormBaseParasite"/>
        </authorList>
    </citation>
    <scope>IDENTIFICATION</scope>
</reference>
<protein>
    <submittedName>
        <fullName evidence="3">Uncharacterized protein</fullName>
    </submittedName>
</protein>
<keyword evidence="2" id="KW-1185">Reference proteome</keyword>
<evidence type="ECO:0000313" key="3">
    <source>
        <dbReference type="WBParaSite" id="Gr19_v10_g15491.t1"/>
    </source>
</evidence>
<accession>A0A914HB73</accession>
<proteinExistence type="predicted"/>
<feature type="compositionally biased region" description="Low complexity" evidence="1">
    <location>
        <begin position="336"/>
        <end position="348"/>
    </location>
</feature>
<evidence type="ECO:0000313" key="2">
    <source>
        <dbReference type="Proteomes" id="UP000887572"/>
    </source>
</evidence>
<feature type="region of interest" description="Disordered" evidence="1">
    <location>
        <begin position="330"/>
        <end position="370"/>
    </location>
</feature>
<dbReference type="AlphaFoldDB" id="A0A914HB73"/>
<sequence>MCSNSLGLLLGLKVALISDRFDLLVDAHFKLKEWSLGELQIRRAADGKGAEIVKYVHYEVERPLPIPQNPFPDKVIRFKCLVISYIDRSVIEFLQSIRRLFDSKETTLYIGTDIIQKRSWKIIWHRIWPLIKDNICGFYLRSSELDRLRQFAPTILRECPKLRMIKSVELSPEFPADDGAGASSGQALAKWLHTPRGDGLPKVLKCSFHSRKMEGLKREFVNSIYSVNFIICLYYWPDEIVPFELKNNLTAERLEFRRFDDKRKWPLVLCLLVRCPIERDEEEWAELEKEAVEWNFWQWNSVFLDFNDRDIGDGKNNFYVNQSPITKKLDSKLENSSQSTAHSTTAASRWGETPGSGRSPRAPAPRVPARSPPVALVRLLPPPSVSPHYLLRLFDADEGPSEPKKRKK</sequence>
<organism evidence="2 3">
    <name type="scientific">Globodera rostochiensis</name>
    <name type="common">Golden nematode worm</name>
    <name type="synonym">Heterodera rostochiensis</name>
    <dbReference type="NCBI Taxonomy" id="31243"/>
    <lineage>
        <taxon>Eukaryota</taxon>
        <taxon>Metazoa</taxon>
        <taxon>Ecdysozoa</taxon>
        <taxon>Nematoda</taxon>
        <taxon>Chromadorea</taxon>
        <taxon>Rhabditida</taxon>
        <taxon>Tylenchina</taxon>
        <taxon>Tylenchomorpha</taxon>
        <taxon>Tylenchoidea</taxon>
        <taxon>Heteroderidae</taxon>
        <taxon>Heteroderinae</taxon>
        <taxon>Globodera</taxon>
    </lineage>
</organism>
<evidence type="ECO:0000256" key="1">
    <source>
        <dbReference type="SAM" id="MobiDB-lite"/>
    </source>
</evidence>
<dbReference type="WBParaSite" id="Gr19_v10_g15491.t1">
    <property type="protein sequence ID" value="Gr19_v10_g15491.t1"/>
    <property type="gene ID" value="Gr19_v10_g15491"/>
</dbReference>
<name>A0A914HB73_GLORO</name>
<dbReference type="Proteomes" id="UP000887572">
    <property type="component" value="Unplaced"/>
</dbReference>